<sequence length="100" mass="11474">MRLVQKRLHSHRVTRRERKKISRTTSDMFTLIPVAIRILLPVSAVGHAAMFAAIKIYIPNMITSSDLDERLDLVKQLTRIKKMKVRLIGLEESASKGIKH</sequence>
<protein>
    <recommendedName>
        <fullName evidence="7">Letm1 RBD domain-containing protein</fullName>
    </recommendedName>
</protein>
<dbReference type="InterPro" id="IPR044202">
    <property type="entry name" value="LETM1/MDM38-like"/>
</dbReference>
<keyword evidence="4" id="KW-1133">Transmembrane helix</keyword>
<evidence type="ECO:0000256" key="6">
    <source>
        <dbReference type="ARBA" id="ARBA00023136"/>
    </source>
</evidence>
<evidence type="ECO:0000256" key="2">
    <source>
        <dbReference type="ARBA" id="ARBA00022692"/>
    </source>
</evidence>
<gene>
    <name evidence="8" type="ORF">AAHA92_09471</name>
</gene>
<name>A0ABD1HV14_SALDI</name>
<comment type="subcellular location">
    <subcellularLocation>
        <location evidence="1">Mitochondrion inner membrane</location>
        <topology evidence="1">Single-pass membrane protein</topology>
    </subcellularLocation>
</comment>
<dbReference type="Proteomes" id="UP001567538">
    <property type="component" value="Unassembled WGS sequence"/>
</dbReference>
<keyword evidence="6" id="KW-0472">Membrane</keyword>
<accession>A0ABD1HV14</accession>
<feature type="domain" description="Letm1 RBD" evidence="7">
    <location>
        <begin position="14"/>
        <end position="65"/>
    </location>
</feature>
<evidence type="ECO:0000256" key="5">
    <source>
        <dbReference type="ARBA" id="ARBA00023128"/>
    </source>
</evidence>
<evidence type="ECO:0000256" key="3">
    <source>
        <dbReference type="ARBA" id="ARBA00022792"/>
    </source>
</evidence>
<organism evidence="8 9">
    <name type="scientific">Salvia divinorum</name>
    <name type="common">Maria pastora</name>
    <name type="synonym">Diviner's sage</name>
    <dbReference type="NCBI Taxonomy" id="28513"/>
    <lineage>
        <taxon>Eukaryota</taxon>
        <taxon>Viridiplantae</taxon>
        <taxon>Streptophyta</taxon>
        <taxon>Embryophyta</taxon>
        <taxon>Tracheophyta</taxon>
        <taxon>Spermatophyta</taxon>
        <taxon>Magnoliopsida</taxon>
        <taxon>eudicotyledons</taxon>
        <taxon>Gunneridae</taxon>
        <taxon>Pentapetalae</taxon>
        <taxon>asterids</taxon>
        <taxon>lamiids</taxon>
        <taxon>Lamiales</taxon>
        <taxon>Lamiaceae</taxon>
        <taxon>Nepetoideae</taxon>
        <taxon>Mentheae</taxon>
        <taxon>Salviinae</taxon>
        <taxon>Salvia</taxon>
        <taxon>Salvia subgen. Calosphace</taxon>
    </lineage>
</organism>
<keyword evidence="5" id="KW-0496">Mitochondrion</keyword>
<evidence type="ECO:0000313" key="8">
    <source>
        <dbReference type="EMBL" id="KAL1559088.1"/>
    </source>
</evidence>
<dbReference type="PANTHER" id="PTHR14009">
    <property type="entry name" value="LEUCINE ZIPPER-EF-HAND CONTAINING TRANSMEMBRANE PROTEIN"/>
    <property type="match status" value="1"/>
</dbReference>
<keyword evidence="3" id="KW-0999">Mitochondrion inner membrane</keyword>
<keyword evidence="9" id="KW-1185">Reference proteome</keyword>
<dbReference type="AlphaFoldDB" id="A0ABD1HV14"/>
<dbReference type="GO" id="GO:0005743">
    <property type="term" value="C:mitochondrial inner membrane"/>
    <property type="evidence" value="ECO:0007669"/>
    <property type="project" value="UniProtKB-SubCell"/>
</dbReference>
<evidence type="ECO:0000313" key="9">
    <source>
        <dbReference type="Proteomes" id="UP001567538"/>
    </source>
</evidence>
<evidence type="ECO:0000259" key="7">
    <source>
        <dbReference type="Pfam" id="PF07766"/>
    </source>
</evidence>
<proteinExistence type="predicted"/>
<dbReference type="PANTHER" id="PTHR14009:SF1">
    <property type="entry name" value="MITOCHONDRIAL PROTON_CALCIUM EXCHANGER PROTEIN"/>
    <property type="match status" value="1"/>
</dbReference>
<dbReference type="EMBL" id="JBEAFC010000004">
    <property type="protein sequence ID" value="KAL1559088.1"/>
    <property type="molecule type" value="Genomic_DNA"/>
</dbReference>
<comment type="caution">
    <text evidence="8">The sequence shown here is derived from an EMBL/GenBank/DDBJ whole genome shotgun (WGS) entry which is preliminary data.</text>
</comment>
<dbReference type="Pfam" id="PF07766">
    <property type="entry name" value="LETM1_RBD"/>
    <property type="match status" value="1"/>
</dbReference>
<keyword evidence="2" id="KW-0812">Transmembrane</keyword>
<reference evidence="8 9" key="1">
    <citation type="submission" date="2024-06" db="EMBL/GenBank/DDBJ databases">
        <title>A chromosome level genome sequence of Diviner's sage (Salvia divinorum).</title>
        <authorList>
            <person name="Ford S.A."/>
            <person name="Ro D.-K."/>
            <person name="Ness R.W."/>
            <person name="Phillips M.A."/>
        </authorList>
    </citation>
    <scope>NUCLEOTIDE SEQUENCE [LARGE SCALE GENOMIC DNA]</scope>
    <source>
        <strain evidence="8">SAF-2024a</strain>
        <tissue evidence="8">Leaf</tissue>
    </source>
</reference>
<dbReference type="InterPro" id="IPR033122">
    <property type="entry name" value="LETM1-like_RBD"/>
</dbReference>
<evidence type="ECO:0000256" key="1">
    <source>
        <dbReference type="ARBA" id="ARBA00004434"/>
    </source>
</evidence>
<evidence type="ECO:0000256" key="4">
    <source>
        <dbReference type="ARBA" id="ARBA00022989"/>
    </source>
</evidence>